<protein>
    <recommendedName>
        <fullName evidence="4">Pilus assembly protein PilO</fullName>
    </recommendedName>
</protein>
<dbReference type="AlphaFoldDB" id="A0A1G2EHZ3"/>
<dbReference type="Gene3D" id="3.30.70.60">
    <property type="match status" value="1"/>
</dbReference>
<dbReference type="InterPro" id="IPR014717">
    <property type="entry name" value="Transl_elong_EF1B/ribsomal_bS6"/>
</dbReference>
<evidence type="ECO:0000313" key="2">
    <source>
        <dbReference type="EMBL" id="OGZ24858.1"/>
    </source>
</evidence>
<evidence type="ECO:0000313" key="3">
    <source>
        <dbReference type="Proteomes" id="UP000176216"/>
    </source>
</evidence>
<dbReference type="Proteomes" id="UP000176216">
    <property type="component" value="Unassembled WGS sequence"/>
</dbReference>
<gene>
    <name evidence="2" type="ORF">A2W71_02895</name>
</gene>
<reference evidence="2 3" key="1">
    <citation type="journal article" date="2016" name="Nat. Commun.">
        <title>Thousands of microbial genomes shed light on interconnected biogeochemical processes in an aquifer system.</title>
        <authorList>
            <person name="Anantharaman K."/>
            <person name="Brown C.T."/>
            <person name="Hug L.A."/>
            <person name="Sharon I."/>
            <person name="Castelle C.J."/>
            <person name="Probst A.J."/>
            <person name="Thomas B.C."/>
            <person name="Singh A."/>
            <person name="Wilkins M.J."/>
            <person name="Karaoz U."/>
            <person name="Brodie E.L."/>
            <person name="Williams K.H."/>
            <person name="Hubbard S.S."/>
            <person name="Banfield J.F."/>
        </authorList>
    </citation>
    <scope>NUCLEOTIDE SEQUENCE [LARGE SCALE GENOMIC DNA]</scope>
</reference>
<evidence type="ECO:0000256" key="1">
    <source>
        <dbReference type="SAM" id="Phobius"/>
    </source>
</evidence>
<dbReference type="EMBL" id="MHMJ01000041">
    <property type="protein sequence ID" value="OGZ24858.1"/>
    <property type="molecule type" value="Genomic_DNA"/>
</dbReference>
<dbReference type="Pfam" id="PF04350">
    <property type="entry name" value="PilO"/>
    <property type="match status" value="1"/>
</dbReference>
<dbReference type="GO" id="GO:0043683">
    <property type="term" value="P:type IV pilus assembly"/>
    <property type="evidence" value="ECO:0007669"/>
    <property type="project" value="InterPro"/>
</dbReference>
<comment type="caution">
    <text evidence="2">The sequence shown here is derived from an EMBL/GenBank/DDBJ whole genome shotgun (WGS) entry which is preliminary data.</text>
</comment>
<dbReference type="GO" id="GO:0043107">
    <property type="term" value="P:type IV pilus-dependent motility"/>
    <property type="evidence" value="ECO:0007669"/>
    <property type="project" value="InterPro"/>
</dbReference>
<dbReference type="InterPro" id="IPR007445">
    <property type="entry name" value="PilO"/>
</dbReference>
<organism evidence="2 3">
    <name type="scientific">Candidatus Nealsonbacteria bacterium RIFCSPLOWO2_02_39_8</name>
    <dbReference type="NCBI Taxonomy" id="1801674"/>
    <lineage>
        <taxon>Bacteria</taxon>
        <taxon>Candidatus Nealsoniibacteriota</taxon>
    </lineage>
</organism>
<proteinExistence type="predicted"/>
<keyword evidence="1" id="KW-0472">Membrane</keyword>
<evidence type="ECO:0008006" key="4">
    <source>
        <dbReference type="Google" id="ProtNLM"/>
    </source>
</evidence>
<accession>A0A1G2EHZ3</accession>
<keyword evidence="1" id="KW-0812">Transmembrane</keyword>
<sequence>MNNRLIPIISVLLLIVLAVSAYIFWWPLYQKFNLMKNQFETKESDLAQKEQYLADMKLVLKKISIDYKDEIERVNSVLPSNISIPSLFNYMLKTSSESGLILEDIGWPQSSPLNDIQKVSFSVTLSGTYGAFKNFLSALYKSGRLIETESISLYSDEKGGAFRFLLSLSAYGYYMEPTAERMP</sequence>
<name>A0A1G2EHZ3_9BACT</name>
<feature type="transmembrane region" description="Helical" evidence="1">
    <location>
        <begin position="6"/>
        <end position="28"/>
    </location>
</feature>
<keyword evidence="1" id="KW-1133">Transmembrane helix</keyword>